<keyword evidence="1" id="KW-1133">Transmembrane helix</keyword>
<gene>
    <name evidence="2" type="ORF">CYCCA115_LOCUS13719</name>
</gene>
<feature type="transmembrane region" description="Helical" evidence="1">
    <location>
        <begin position="356"/>
        <end position="374"/>
    </location>
</feature>
<protein>
    <submittedName>
        <fullName evidence="2">Uncharacterized protein</fullName>
    </submittedName>
</protein>
<name>A0AAD2FTC7_9STRA</name>
<evidence type="ECO:0000256" key="1">
    <source>
        <dbReference type="SAM" id="Phobius"/>
    </source>
</evidence>
<evidence type="ECO:0000313" key="3">
    <source>
        <dbReference type="Proteomes" id="UP001295423"/>
    </source>
</evidence>
<proteinExistence type="predicted"/>
<evidence type="ECO:0000313" key="2">
    <source>
        <dbReference type="EMBL" id="CAJ1952793.1"/>
    </source>
</evidence>
<keyword evidence="3" id="KW-1185">Reference proteome</keyword>
<dbReference type="Proteomes" id="UP001295423">
    <property type="component" value="Unassembled WGS sequence"/>
</dbReference>
<reference evidence="2" key="1">
    <citation type="submission" date="2023-08" db="EMBL/GenBank/DDBJ databases">
        <authorList>
            <person name="Audoor S."/>
            <person name="Bilcke G."/>
        </authorList>
    </citation>
    <scope>NUCLEOTIDE SEQUENCE</scope>
</reference>
<sequence>MEDKSIAEIQELIGLPEYSLVPHVPDKSPLNAWIPPHGRPSFTADDCYSLFQNESIAFTGDSTSRRAADTLHYLIQHRNEASFNQPYLYNWTRLQASHTRIIGKGDPTLETGQYVKVQFEPGTIDNIWKPQFRHFIQFKYTKEHSIVLAGSVSWDLKNNHIRPCDMEQQINWTIRKLHESISPSVLVLWKSTPFSRISQWGYLERNESKKGGQKSVNYLVYHANMVAKREIQRINSRRLVFLDLAKELFPHMYNSSVSDLMLPENNDTNPWHLGPIPRGLLLQMVAWEVHSWKALHQQGHDTLNRSAMPNSHHTVTLANSVYLQTSLDKQARIDKWFVEDMIPNKAFAESVMRSEFLHIVGGVLLMLMGTARMIRRSKRRDQSNAKK</sequence>
<comment type="caution">
    <text evidence="2">The sequence shown here is derived from an EMBL/GenBank/DDBJ whole genome shotgun (WGS) entry which is preliminary data.</text>
</comment>
<dbReference type="AlphaFoldDB" id="A0AAD2FTC7"/>
<organism evidence="2 3">
    <name type="scientific">Cylindrotheca closterium</name>
    <dbReference type="NCBI Taxonomy" id="2856"/>
    <lineage>
        <taxon>Eukaryota</taxon>
        <taxon>Sar</taxon>
        <taxon>Stramenopiles</taxon>
        <taxon>Ochrophyta</taxon>
        <taxon>Bacillariophyta</taxon>
        <taxon>Bacillariophyceae</taxon>
        <taxon>Bacillariophycidae</taxon>
        <taxon>Bacillariales</taxon>
        <taxon>Bacillariaceae</taxon>
        <taxon>Cylindrotheca</taxon>
    </lineage>
</organism>
<accession>A0AAD2FTC7</accession>
<keyword evidence="1" id="KW-0472">Membrane</keyword>
<keyword evidence="1" id="KW-0812">Transmembrane</keyword>
<dbReference type="EMBL" id="CAKOGP040001814">
    <property type="protein sequence ID" value="CAJ1952793.1"/>
    <property type="molecule type" value="Genomic_DNA"/>
</dbReference>